<evidence type="ECO:0000259" key="5">
    <source>
        <dbReference type="SMART" id="SM00382"/>
    </source>
</evidence>
<reference evidence="6 7" key="1">
    <citation type="journal article" date="2024" name="Nat. Commun.">
        <title>Phylogenomics reveals the evolutionary origins of lichenization in chlorophyte algae.</title>
        <authorList>
            <person name="Puginier C."/>
            <person name="Libourel C."/>
            <person name="Otte J."/>
            <person name="Skaloud P."/>
            <person name="Haon M."/>
            <person name="Grisel S."/>
            <person name="Petersen M."/>
            <person name="Berrin J.G."/>
            <person name="Delaux P.M."/>
            <person name="Dal Grande F."/>
            <person name="Keller J."/>
        </authorList>
    </citation>
    <scope>NUCLEOTIDE SEQUENCE [LARGE SCALE GENOMIC DNA]</scope>
    <source>
        <strain evidence="6 7">SAG 2145</strain>
    </source>
</reference>
<evidence type="ECO:0000313" key="7">
    <source>
        <dbReference type="Proteomes" id="UP001438707"/>
    </source>
</evidence>
<dbReference type="AlphaFoldDB" id="A0AAW1S431"/>
<sequence length="551" mass="60577">MFKAHTNREQTKYGWNWPAKPRLSRFRDVSQIYFNLREGSEFEYVMAEVAAQFCSTISSGVQNNSERSIHIESTESYREKETTFSSSNFPGLEFKVSMTKSPWKRYGVFWDSFDEPEIRFCIYKNKALTPADLQFIGAALKAANKLPVAEENGQLPADTAKDPIWGTLRSSGKSKADADALDGQTGAPEPPAPTATDTLKQQLQSLKLCLQDKDEKKGDAAEPPKVDAASAAIGKLQSLGATVYKAKGSQAMDWNVLAGYEEQKYEIEDTLLLTLQQPAVHENIKAGTRLTPGRILSRALLLEGPPGCGKTSTARVVASQAGLPLVHISMESILSKWYGQEDVLASIIKATELLPGCVVFLDGLEAIASTRTQHLYSGSHRLLGALLPQLDSLAEQGKTVVIGNTSRKQEMDPALLGRFDSCIAFALPSISDRLVIFLLICLTDSCTAKLGDRFEHHDSHAQSLGISQLHLYQILKQLAKHLDDRSIAAIARATTDMSGRDLRDLCESAERRWASKIIRHGAGNAELPPRAEYLASVLQRSREKETPLDTA</sequence>
<dbReference type="InterPro" id="IPR027417">
    <property type="entry name" value="P-loop_NTPase"/>
</dbReference>
<evidence type="ECO:0000313" key="6">
    <source>
        <dbReference type="EMBL" id="KAK9840363.1"/>
    </source>
</evidence>
<dbReference type="InterPro" id="IPR003593">
    <property type="entry name" value="AAA+_ATPase"/>
</dbReference>
<keyword evidence="7" id="KW-1185">Reference proteome</keyword>
<comment type="similarity">
    <text evidence="1">Belongs to the AAA ATPase family.</text>
</comment>
<dbReference type="GO" id="GO:0016887">
    <property type="term" value="F:ATP hydrolysis activity"/>
    <property type="evidence" value="ECO:0007669"/>
    <property type="project" value="InterPro"/>
</dbReference>
<dbReference type="CDD" id="cd19481">
    <property type="entry name" value="RecA-like_protease"/>
    <property type="match status" value="1"/>
</dbReference>
<evidence type="ECO:0000256" key="1">
    <source>
        <dbReference type="ARBA" id="ARBA00006914"/>
    </source>
</evidence>
<dbReference type="SUPFAM" id="SSF52540">
    <property type="entry name" value="P-loop containing nucleoside triphosphate hydrolases"/>
    <property type="match status" value="1"/>
</dbReference>
<dbReference type="Gene3D" id="3.40.50.300">
    <property type="entry name" value="P-loop containing nucleotide triphosphate hydrolases"/>
    <property type="match status" value="1"/>
</dbReference>
<organism evidence="6 7">
    <name type="scientific">Apatococcus lobatus</name>
    <dbReference type="NCBI Taxonomy" id="904363"/>
    <lineage>
        <taxon>Eukaryota</taxon>
        <taxon>Viridiplantae</taxon>
        <taxon>Chlorophyta</taxon>
        <taxon>core chlorophytes</taxon>
        <taxon>Trebouxiophyceae</taxon>
        <taxon>Chlorellales</taxon>
        <taxon>Chlorellaceae</taxon>
        <taxon>Apatococcus</taxon>
    </lineage>
</organism>
<dbReference type="GO" id="GO:0005524">
    <property type="term" value="F:ATP binding"/>
    <property type="evidence" value="ECO:0007669"/>
    <property type="project" value="UniProtKB-KW"/>
</dbReference>
<dbReference type="EMBL" id="JALJOS010000004">
    <property type="protein sequence ID" value="KAK9840363.1"/>
    <property type="molecule type" value="Genomic_DNA"/>
</dbReference>
<keyword evidence="2" id="KW-0547">Nucleotide-binding</keyword>
<dbReference type="Proteomes" id="UP001438707">
    <property type="component" value="Unassembled WGS sequence"/>
</dbReference>
<name>A0AAW1S431_9CHLO</name>
<proteinExistence type="inferred from homology"/>
<evidence type="ECO:0000256" key="4">
    <source>
        <dbReference type="SAM" id="MobiDB-lite"/>
    </source>
</evidence>
<feature type="region of interest" description="Disordered" evidence="4">
    <location>
        <begin position="154"/>
        <end position="196"/>
    </location>
</feature>
<dbReference type="InterPro" id="IPR003959">
    <property type="entry name" value="ATPase_AAA_core"/>
</dbReference>
<accession>A0AAW1S431</accession>
<dbReference type="InterPro" id="IPR050221">
    <property type="entry name" value="26S_Proteasome_ATPase"/>
</dbReference>
<feature type="domain" description="AAA+ ATPase" evidence="5">
    <location>
        <begin position="296"/>
        <end position="429"/>
    </location>
</feature>
<dbReference type="Pfam" id="PF00004">
    <property type="entry name" value="AAA"/>
    <property type="match status" value="1"/>
</dbReference>
<dbReference type="PANTHER" id="PTHR23073">
    <property type="entry name" value="26S PROTEASOME REGULATORY SUBUNIT"/>
    <property type="match status" value="1"/>
</dbReference>
<gene>
    <name evidence="6" type="ORF">WJX74_008343</name>
</gene>
<evidence type="ECO:0000256" key="3">
    <source>
        <dbReference type="ARBA" id="ARBA00022840"/>
    </source>
</evidence>
<keyword evidence="3" id="KW-0067">ATP-binding</keyword>
<comment type="caution">
    <text evidence="6">The sequence shown here is derived from an EMBL/GenBank/DDBJ whole genome shotgun (WGS) entry which is preliminary data.</text>
</comment>
<evidence type="ECO:0000256" key="2">
    <source>
        <dbReference type="ARBA" id="ARBA00022741"/>
    </source>
</evidence>
<protein>
    <recommendedName>
        <fullName evidence="5">AAA+ ATPase domain-containing protein</fullName>
    </recommendedName>
</protein>
<dbReference type="SMART" id="SM00382">
    <property type="entry name" value="AAA"/>
    <property type="match status" value="1"/>
</dbReference>